<feature type="transmembrane region" description="Helical" evidence="1">
    <location>
        <begin position="328"/>
        <end position="347"/>
    </location>
</feature>
<dbReference type="Proteomes" id="UP001597301">
    <property type="component" value="Unassembled WGS sequence"/>
</dbReference>
<evidence type="ECO:0000256" key="1">
    <source>
        <dbReference type="SAM" id="Phobius"/>
    </source>
</evidence>
<dbReference type="Pfam" id="PF13687">
    <property type="entry name" value="DUF4153"/>
    <property type="match status" value="1"/>
</dbReference>
<evidence type="ECO:0000313" key="2">
    <source>
        <dbReference type="EMBL" id="MFD1706137.1"/>
    </source>
</evidence>
<comment type="caution">
    <text evidence="2">The sequence shown here is derived from an EMBL/GenBank/DDBJ whole genome shotgun (WGS) entry which is preliminary data.</text>
</comment>
<feature type="transmembrane region" description="Helical" evidence="1">
    <location>
        <begin position="298"/>
        <end position="316"/>
    </location>
</feature>
<sequence>MSIMKGLKSKLAGLFDAVYRYPLTMLFLLAAATVNINMIHHETEKYVTYFLAFLIGALLSVTAQQVFERFFNKVSERMLLNGGTVLLTAGYFIAIRSAGDFNLELGTKTAVAVFALIMAFLWVPSIKSKVTFHDSFMAVFKAFLTTILFSAVIGMGLNAILMAVDELLFSLHYKIYSHVLNLIGTLFAPILFLSFIPPYPGKKDEAKTEDELANQTEEVEKAVHCPKILEVLISYIIIPLTALYTVILLVYVLLNIRGDFWSNNLMEPMLVSYAITVIVVYLLASSIQNKFSAFFRRVFPKVLLPIVLFQTIASVLKIGEMGLTHGRYYVIMFGVFALIAAVIFSFFSPGKNGWIAAVLLVFSAVSVIPPVDAFTTSRNNQTNLLKSTLEENNMFENGEVIPNGDISTEDKQRITKTVSYLDRMDYTKRIDWLPDNIFYNNQFKDTFGFEEVYVEPDGEKGSQYAHLDWEQSPVVNVEDYDRMLHLTIFDHEEKDSGKEIQFEVQGAEFTLVQGWEENDSVIRLINEQGNEFIQVQAKEVFDEILGDEKSSGGQGKELSVESATVTRENDQVRFDFLIQSVDRYNDQYYADMYVFIQVKEGAFVNGPHD</sequence>
<feature type="transmembrane region" description="Helical" evidence="1">
    <location>
        <begin position="79"/>
        <end position="99"/>
    </location>
</feature>
<name>A0ABW4KGD1_9BACI</name>
<keyword evidence="1" id="KW-1133">Transmembrane helix</keyword>
<evidence type="ECO:0000313" key="3">
    <source>
        <dbReference type="Proteomes" id="UP001597301"/>
    </source>
</evidence>
<reference evidence="3" key="1">
    <citation type="journal article" date="2019" name="Int. J. Syst. Evol. Microbiol.">
        <title>The Global Catalogue of Microorganisms (GCM) 10K type strain sequencing project: providing services to taxonomists for standard genome sequencing and annotation.</title>
        <authorList>
            <consortium name="The Broad Institute Genomics Platform"/>
            <consortium name="The Broad Institute Genome Sequencing Center for Infectious Disease"/>
            <person name="Wu L."/>
            <person name="Ma J."/>
        </authorList>
    </citation>
    <scope>NUCLEOTIDE SEQUENCE [LARGE SCALE GENOMIC DNA]</scope>
    <source>
        <strain evidence="3">CGMCC 1.12295</strain>
    </source>
</reference>
<dbReference type="EMBL" id="JBHUEO010000008">
    <property type="protein sequence ID" value="MFD1706137.1"/>
    <property type="molecule type" value="Genomic_DNA"/>
</dbReference>
<feature type="transmembrane region" description="Helical" evidence="1">
    <location>
        <begin position="231"/>
        <end position="254"/>
    </location>
</feature>
<feature type="transmembrane region" description="Helical" evidence="1">
    <location>
        <begin position="138"/>
        <end position="163"/>
    </location>
</feature>
<feature type="transmembrane region" description="Helical" evidence="1">
    <location>
        <begin position="105"/>
        <end position="126"/>
    </location>
</feature>
<feature type="transmembrane region" description="Helical" evidence="1">
    <location>
        <begin position="46"/>
        <end position="67"/>
    </location>
</feature>
<organism evidence="2 3">
    <name type="scientific">Siminovitchia sediminis</name>
    <dbReference type="NCBI Taxonomy" id="1274353"/>
    <lineage>
        <taxon>Bacteria</taxon>
        <taxon>Bacillati</taxon>
        <taxon>Bacillota</taxon>
        <taxon>Bacilli</taxon>
        <taxon>Bacillales</taxon>
        <taxon>Bacillaceae</taxon>
        <taxon>Siminovitchia</taxon>
    </lineage>
</organism>
<dbReference type="InterPro" id="IPR025291">
    <property type="entry name" value="DUF4153"/>
</dbReference>
<protein>
    <submittedName>
        <fullName evidence="2">DUF4153 domain-containing protein</fullName>
    </submittedName>
</protein>
<accession>A0ABW4KGD1</accession>
<keyword evidence="3" id="KW-1185">Reference proteome</keyword>
<feature type="transmembrane region" description="Helical" evidence="1">
    <location>
        <begin position="21"/>
        <end position="40"/>
    </location>
</feature>
<keyword evidence="1" id="KW-0472">Membrane</keyword>
<proteinExistence type="predicted"/>
<feature type="transmembrane region" description="Helical" evidence="1">
    <location>
        <begin position="266"/>
        <end position="286"/>
    </location>
</feature>
<feature type="transmembrane region" description="Helical" evidence="1">
    <location>
        <begin position="354"/>
        <end position="371"/>
    </location>
</feature>
<gene>
    <name evidence="2" type="ORF">ACFSCZ_05120</name>
</gene>
<feature type="transmembrane region" description="Helical" evidence="1">
    <location>
        <begin position="175"/>
        <end position="196"/>
    </location>
</feature>
<keyword evidence="1" id="KW-0812">Transmembrane</keyword>
<dbReference type="RefSeq" id="WP_380772698.1">
    <property type="nucleotide sequence ID" value="NZ_JBHUEO010000008.1"/>
</dbReference>